<sequence length="193" mass="21470">MTGVRTLAAGYRSPLTETERLFWEFTHHGRVCGTVHMSGVIHSGDYRSIRSAVSFLNTDISNFKCQRMFKDLRRTPRIPEGSRSMGPGLISSNRNGLTGLGHLQKGRRGLGPYGRSNGYYNQAAQSRILVKAHHRKSLKAQRGSYLQMGDGAAQAAKGRPLSGRHFSKAIPFKNKPVSQTQESTIRRKTLSQK</sequence>
<name>A0A5J5AT78_9ASTE</name>
<gene>
    <name evidence="2" type="ORF">F0562_032951</name>
</gene>
<feature type="region of interest" description="Disordered" evidence="1">
    <location>
        <begin position="76"/>
        <end position="95"/>
    </location>
</feature>
<dbReference type="EMBL" id="CM018042">
    <property type="protein sequence ID" value="KAA8532932.1"/>
    <property type="molecule type" value="Genomic_DNA"/>
</dbReference>
<accession>A0A5J5AT78</accession>
<dbReference type="Proteomes" id="UP000325577">
    <property type="component" value="Linkage Group LG19"/>
</dbReference>
<keyword evidence="3" id="KW-1185">Reference proteome</keyword>
<organism evidence="2 3">
    <name type="scientific">Nyssa sinensis</name>
    <dbReference type="NCBI Taxonomy" id="561372"/>
    <lineage>
        <taxon>Eukaryota</taxon>
        <taxon>Viridiplantae</taxon>
        <taxon>Streptophyta</taxon>
        <taxon>Embryophyta</taxon>
        <taxon>Tracheophyta</taxon>
        <taxon>Spermatophyta</taxon>
        <taxon>Magnoliopsida</taxon>
        <taxon>eudicotyledons</taxon>
        <taxon>Gunneridae</taxon>
        <taxon>Pentapetalae</taxon>
        <taxon>asterids</taxon>
        <taxon>Cornales</taxon>
        <taxon>Nyssaceae</taxon>
        <taxon>Nyssa</taxon>
    </lineage>
</organism>
<proteinExistence type="predicted"/>
<evidence type="ECO:0000256" key="1">
    <source>
        <dbReference type="SAM" id="MobiDB-lite"/>
    </source>
</evidence>
<protein>
    <submittedName>
        <fullName evidence="2">Uncharacterized protein</fullName>
    </submittedName>
</protein>
<reference evidence="2 3" key="1">
    <citation type="submission" date="2019-09" db="EMBL/GenBank/DDBJ databases">
        <title>A chromosome-level genome assembly of the Chinese tupelo Nyssa sinensis.</title>
        <authorList>
            <person name="Yang X."/>
            <person name="Kang M."/>
            <person name="Yang Y."/>
            <person name="Xiong H."/>
            <person name="Wang M."/>
            <person name="Zhang Z."/>
            <person name="Wang Z."/>
            <person name="Wu H."/>
            <person name="Ma T."/>
            <person name="Liu J."/>
            <person name="Xi Z."/>
        </authorList>
    </citation>
    <scope>NUCLEOTIDE SEQUENCE [LARGE SCALE GENOMIC DNA]</scope>
    <source>
        <strain evidence="2">J267</strain>
        <tissue evidence="2">Leaf</tissue>
    </source>
</reference>
<evidence type="ECO:0000313" key="3">
    <source>
        <dbReference type="Proteomes" id="UP000325577"/>
    </source>
</evidence>
<dbReference type="AlphaFoldDB" id="A0A5J5AT78"/>
<evidence type="ECO:0000313" key="2">
    <source>
        <dbReference type="EMBL" id="KAA8532932.1"/>
    </source>
</evidence>
<feature type="region of interest" description="Disordered" evidence="1">
    <location>
        <begin position="155"/>
        <end position="193"/>
    </location>
</feature>